<reference evidence="1" key="2">
    <citation type="submission" date="2018-03" db="EMBL/GenBank/DDBJ databases">
        <title>The Triticum urartu genome reveals the dynamic nature of wheat genome evolution.</title>
        <authorList>
            <person name="Ling H."/>
            <person name="Ma B."/>
            <person name="Shi X."/>
            <person name="Liu H."/>
            <person name="Dong L."/>
            <person name="Sun H."/>
            <person name="Cao Y."/>
            <person name="Gao Q."/>
            <person name="Zheng S."/>
            <person name="Li Y."/>
            <person name="Yu Y."/>
            <person name="Du H."/>
            <person name="Qi M."/>
            <person name="Li Y."/>
            <person name="Yu H."/>
            <person name="Cui Y."/>
            <person name="Wang N."/>
            <person name="Chen C."/>
            <person name="Wu H."/>
            <person name="Zhao Y."/>
            <person name="Zhang J."/>
            <person name="Li Y."/>
            <person name="Zhou W."/>
            <person name="Zhang B."/>
            <person name="Hu W."/>
            <person name="Eijk M."/>
            <person name="Tang J."/>
            <person name="Witsenboer H."/>
            <person name="Zhao S."/>
            <person name="Li Z."/>
            <person name="Zhang A."/>
            <person name="Wang D."/>
            <person name="Liang C."/>
        </authorList>
    </citation>
    <scope>NUCLEOTIDE SEQUENCE [LARGE SCALE GENOMIC DNA]</scope>
    <source>
        <strain evidence="1">cv. G1812</strain>
    </source>
</reference>
<dbReference type="Proteomes" id="UP000015106">
    <property type="component" value="Chromosome 1"/>
</dbReference>
<evidence type="ECO:0000313" key="2">
    <source>
        <dbReference type="Proteomes" id="UP000015106"/>
    </source>
</evidence>
<dbReference type="EnsemblPlants" id="TuG1812G0100002647.01.T03">
    <property type="protein sequence ID" value="TuG1812G0100002647.01.T03.cds279530"/>
    <property type="gene ID" value="TuG1812G0100002647.01"/>
</dbReference>
<reference evidence="1" key="3">
    <citation type="submission" date="2022-06" db="UniProtKB">
        <authorList>
            <consortium name="EnsemblPlants"/>
        </authorList>
    </citation>
    <scope>IDENTIFICATION</scope>
</reference>
<dbReference type="AlphaFoldDB" id="A0A8R7K0V8"/>
<dbReference type="Gramene" id="TuG1812G0100002647.01.T03">
    <property type="protein sequence ID" value="TuG1812G0100002647.01.T03.cds279530"/>
    <property type="gene ID" value="TuG1812G0100002647.01"/>
</dbReference>
<keyword evidence="2" id="KW-1185">Reference proteome</keyword>
<proteinExistence type="predicted"/>
<name>A0A8R7K0V8_TRIUA</name>
<organism evidence="1 2">
    <name type="scientific">Triticum urartu</name>
    <name type="common">Red wild einkorn</name>
    <name type="synonym">Crithodium urartu</name>
    <dbReference type="NCBI Taxonomy" id="4572"/>
    <lineage>
        <taxon>Eukaryota</taxon>
        <taxon>Viridiplantae</taxon>
        <taxon>Streptophyta</taxon>
        <taxon>Embryophyta</taxon>
        <taxon>Tracheophyta</taxon>
        <taxon>Spermatophyta</taxon>
        <taxon>Magnoliopsida</taxon>
        <taxon>Liliopsida</taxon>
        <taxon>Poales</taxon>
        <taxon>Poaceae</taxon>
        <taxon>BOP clade</taxon>
        <taxon>Pooideae</taxon>
        <taxon>Triticodae</taxon>
        <taxon>Triticeae</taxon>
        <taxon>Triticinae</taxon>
        <taxon>Triticum</taxon>
    </lineage>
</organism>
<gene>
    <name evidence="1" type="primary">LOC125514237</name>
</gene>
<accession>A0A8R7K0V8</accession>
<protein>
    <submittedName>
        <fullName evidence="1">Uncharacterized protein</fullName>
    </submittedName>
</protein>
<evidence type="ECO:0000313" key="1">
    <source>
        <dbReference type="EnsemblPlants" id="TuG1812G0100002647.01.T03.cds279530"/>
    </source>
</evidence>
<reference evidence="2" key="1">
    <citation type="journal article" date="2013" name="Nature">
        <title>Draft genome of the wheat A-genome progenitor Triticum urartu.</title>
        <authorList>
            <person name="Ling H.Q."/>
            <person name="Zhao S."/>
            <person name="Liu D."/>
            <person name="Wang J."/>
            <person name="Sun H."/>
            <person name="Zhang C."/>
            <person name="Fan H."/>
            <person name="Li D."/>
            <person name="Dong L."/>
            <person name="Tao Y."/>
            <person name="Gao C."/>
            <person name="Wu H."/>
            <person name="Li Y."/>
            <person name="Cui Y."/>
            <person name="Guo X."/>
            <person name="Zheng S."/>
            <person name="Wang B."/>
            <person name="Yu K."/>
            <person name="Liang Q."/>
            <person name="Yang W."/>
            <person name="Lou X."/>
            <person name="Chen J."/>
            <person name="Feng M."/>
            <person name="Jian J."/>
            <person name="Zhang X."/>
            <person name="Luo G."/>
            <person name="Jiang Y."/>
            <person name="Liu J."/>
            <person name="Wang Z."/>
            <person name="Sha Y."/>
            <person name="Zhang B."/>
            <person name="Wu H."/>
            <person name="Tang D."/>
            <person name="Shen Q."/>
            <person name="Xue P."/>
            <person name="Zou S."/>
            <person name="Wang X."/>
            <person name="Liu X."/>
            <person name="Wang F."/>
            <person name="Yang Y."/>
            <person name="An X."/>
            <person name="Dong Z."/>
            <person name="Zhang K."/>
            <person name="Zhang X."/>
            <person name="Luo M.C."/>
            <person name="Dvorak J."/>
            <person name="Tong Y."/>
            <person name="Wang J."/>
            <person name="Yang H."/>
            <person name="Li Z."/>
            <person name="Wang D."/>
            <person name="Zhang A."/>
            <person name="Wang J."/>
        </authorList>
    </citation>
    <scope>NUCLEOTIDE SEQUENCE</scope>
    <source>
        <strain evidence="2">cv. G1812</strain>
    </source>
</reference>
<sequence length="76" mass="8942">MGRLKARMREAYESNQKNEHRSICLHSFSDLSHVSAATFMYLLKDCYFYGILISFMLSLNFHECDASVTWYSLFIC</sequence>